<dbReference type="OrthoDB" id="337830at2"/>
<reference evidence="2 3" key="1">
    <citation type="submission" date="2019-05" db="EMBL/GenBank/DDBJ databases">
        <title>Draft genome sequence of Nonomuraea zeae DSM 100528.</title>
        <authorList>
            <person name="Saricaoglu S."/>
            <person name="Isik K."/>
        </authorList>
    </citation>
    <scope>NUCLEOTIDE SEQUENCE [LARGE SCALE GENOMIC DNA]</scope>
    <source>
        <strain evidence="2 3">DSM 100528</strain>
    </source>
</reference>
<protein>
    <recommendedName>
        <fullName evidence="1">FAD-binding domain-containing protein</fullName>
    </recommendedName>
</protein>
<name>A0A5S4GQI7_9ACTN</name>
<organism evidence="2 3">
    <name type="scientific">Nonomuraea zeae</name>
    <dbReference type="NCBI Taxonomy" id="1642303"/>
    <lineage>
        <taxon>Bacteria</taxon>
        <taxon>Bacillati</taxon>
        <taxon>Actinomycetota</taxon>
        <taxon>Actinomycetes</taxon>
        <taxon>Streptosporangiales</taxon>
        <taxon>Streptosporangiaceae</taxon>
        <taxon>Nonomuraea</taxon>
    </lineage>
</organism>
<proteinExistence type="predicted"/>
<dbReference type="AlphaFoldDB" id="A0A5S4GQI7"/>
<gene>
    <name evidence="2" type="ORF">ETD85_15135</name>
</gene>
<dbReference type="RefSeq" id="WP_138690336.1">
    <property type="nucleotide sequence ID" value="NZ_JBHSAZ010000009.1"/>
</dbReference>
<dbReference type="Proteomes" id="UP000306628">
    <property type="component" value="Unassembled WGS sequence"/>
</dbReference>
<feature type="domain" description="FAD-binding" evidence="1">
    <location>
        <begin position="2"/>
        <end position="31"/>
    </location>
</feature>
<comment type="caution">
    <text evidence="2">The sequence shown here is derived from an EMBL/GenBank/DDBJ whole genome shotgun (WGS) entry which is preliminary data.</text>
</comment>
<sequence>MSDVIIVGGGPTGLFLAGDLRLAGVRPQLLDLTGGNDLADLAEVWNDACTA</sequence>
<keyword evidence="3" id="KW-1185">Reference proteome</keyword>
<dbReference type="EMBL" id="VCKX01000038">
    <property type="protein sequence ID" value="TMR35022.1"/>
    <property type="molecule type" value="Genomic_DNA"/>
</dbReference>
<accession>A0A5S4GQI7</accession>
<dbReference type="Pfam" id="PF01494">
    <property type="entry name" value="FAD_binding_3"/>
    <property type="match status" value="1"/>
</dbReference>
<evidence type="ECO:0000259" key="1">
    <source>
        <dbReference type="Pfam" id="PF01494"/>
    </source>
</evidence>
<dbReference type="Gene3D" id="3.50.50.60">
    <property type="entry name" value="FAD/NAD(P)-binding domain"/>
    <property type="match status" value="1"/>
</dbReference>
<dbReference type="GO" id="GO:0071949">
    <property type="term" value="F:FAD binding"/>
    <property type="evidence" value="ECO:0007669"/>
    <property type="project" value="InterPro"/>
</dbReference>
<dbReference type="InterPro" id="IPR002938">
    <property type="entry name" value="FAD-bd"/>
</dbReference>
<dbReference type="SUPFAM" id="SSF51905">
    <property type="entry name" value="FAD/NAD(P)-binding domain"/>
    <property type="match status" value="1"/>
</dbReference>
<evidence type="ECO:0000313" key="2">
    <source>
        <dbReference type="EMBL" id="TMR35022.1"/>
    </source>
</evidence>
<evidence type="ECO:0000313" key="3">
    <source>
        <dbReference type="Proteomes" id="UP000306628"/>
    </source>
</evidence>
<dbReference type="InterPro" id="IPR036188">
    <property type="entry name" value="FAD/NAD-bd_sf"/>
</dbReference>